<dbReference type="InterPro" id="IPR008949">
    <property type="entry name" value="Isoprenoid_synthase_dom_sf"/>
</dbReference>
<dbReference type="Pfam" id="PF00494">
    <property type="entry name" value="SQS_PSY"/>
    <property type="match status" value="1"/>
</dbReference>
<accession>A0ABD3N2A6</accession>
<evidence type="ECO:0008006" key="3">
    <source>
        <dbReference type="Google" id="ProtNLM"/>
    </source>
</evidence>
<evidence type="ECO:0000313" key="2">
    <source>
        <dbReference type="Proteomes" id="UP001530400"/>
    </source>
</evidence>
<comment type="caution">
    <text evidence="1">The sequence shown here is derived from an EMBL/GenBank/DDBJ whole genome shotgun (WGS) entry which is preliminary data.</text>
</comment>
<dbReference type="InterPro" id="IPR002060">
    <property type="entry name" value="Squ/phyt_synthse"/>
</dbReference>
<name>A0ABD3N2A6_9STRA</name>
<proteinExistence type="predicted"/>
<dbReference type="AlphaFoldDB" id="A0ABD3N2A6"/>
<dbReference type="SUPFAM" id="SSF48576">
    <property type="entry name" value="Terpenoid synthases"/>
    <property type="match status" value="1"/>
</dbReference>
<keyword evidence="2" id="KW-1185">Reference proteome</keyword>
<evidence type="ECO:0000313" key="1">
    <source>
        <dbReference type="EMBL" id="KAL3769196.1"/>
    </source>
</evidence>
<dbReference type="EMBL" id="JALLPJ020001335">
    <property type="protein sequence ID" value="KAL3769196.1"/>
    <property type="molecule type" value="Genomic_DNA"/>
</dbReference>
<dbReference type="Proteomes" id="UP001530400">
    <property type="component" value="Unassembled WGS sequence"/>
</dbReference>
<sequence length="365" mass="41393">MRSIQMASSTHYRLQRVGVARRFYSKEQQAQDHKHCVELVQNRDMEGYLCGLLMPSASRQAYFALRAFNVEIANIKDASRSMGRSRANTYNDDDEFNTGDSSLASRLRMQWWKDGVSEVYDGKIHTDSSSTTASDPILQSLTSSRKHNPVMRSLSHAIRDHDLTHRFLRRIMEAREEDLDVLQYEKLIDVAQYGEDTVSSLLYLSLEAVGVRDEASDMVASDIGVSLGLITALRSTAFRAMQGESSIPVDLSNKYSISMETIYNAANAHNDNVSNQEESLEAQEALRNATKEMADMARFHMYRARGKQSDVPTQAKQCLLPAVCGLQYLDVLHEYDYDVFHPSLMDSRRFKLMLLLGRAWLTGSF</sequence>
<gene>
    <name evidence="1" type="ORF">ACHAWO_000842</name>
</gene>
<reference evidence="1 2" key="1">
    <citation type="submission" date="2024-10" db="EMBL/GenBank/DDBJ databases">
        <title>Updated reference genomes for cyclostephanoid diatoms.</title>
        <authorList>
            <person name="Roberts W.R."/>
            <person name="Alverson A.J."/>
        </authorList>
    </citation>
    <scope>NUCLEOTIDE SEQUENCE [LARGE SCALE GENOMIC DNA]</scope>
    <source>
        <strain evidence="1 2">AJA010-31</strain>
    </source>
</reference>
<dbReference type="Gene3D" id="1.10.600.10">
    <property type="entry name" value="Farnesyl Diphosphate Synthase"/>
    <property type="match status" value="1"/>
</dbReference>
<organism evidence="1 2">
    <name type="scientific">Cyclotella atomus</name>
    <dbReference type="NCBI Taxonomy" id="382360"/>
    <lineage>
        <taxon>Eukaryota</taxon>
        <taxon>Sar</taxon>
        <taxon>Stramenopiles</taxon>
        <taxon>Ochrophyta</taxon>
        <taxon>Bacillariophyta</taxon>
        <taxon>Coscinodiscophyceae</taxon>
        <taxon>Thalassiosirophycidae</taxon>
        <taxon>Stephanodiscales</taxon>
        <taxon>Stephanodiscaceae</taxon>
        <taxon>Cyclotella</taxon>
    </lineage>
</organism>
<protein>
    <recommendedName>
        <fullName evidence="3">Phytoene synthase</fullName>
    </recommendedName>
</protein>